<keyword evidence="3" id="KW-1185">Reference proteome</keyword>
<feature type="region of interest" description="Disordered" evidence="1">
    <location>
        <begin position="239"/>
        <end position="284"/>
    </location>
</feature>
<name>A0AAD4BVF7_BOLED</name>
<feature type="region of interest" description="Disordered" evidence="1">
    <location>
        <begin position="328"/>
        <end position="401"/>
    </location>
</feature>
<feature type="compositionally biased region" description="Basic and acidic residues" evidence="1">
    <location>
        <begin position="204"/>
        <end position="218"/>
    </location>
</feature>
<proteinExistence type="predicted"/>
<protein>
    <submittedName>
        <fullName evidence="2">Uncharacterized protein</fullName>
    </submittedName>
</protein>
<feature type="compositionally biased region" description="Polar residues" evidence="1">
    <location>
        <begin position="129"/>
        <end position="142"/>
    </location>
</feature>
<evidence type="ECO:0000313" key="2">
    <source>
        <dbReference type="EMBL" id="KAF8440825.1"/>
    </source>
</evidence>
<gene>
    <name evidence="2" type="ORF">L210DRAFT_864211</name>
</gene>
<feature type="compositionally biased region" description="Low complexity" evidence="1">
    <location>
        <begin position="241"/>
        <end position="254"/>
    </location>
</feature>
<feature type="region of interest" description="Disordered" evidence="1">
    <location>
        <begin position="1"/>
        <end position="49"/>
    </location>
</feature>
<evidence type="ECO:0000313" key="3">
    <source>
        <dbReference type="Proteomes" id="UP001194468"/>
    </source>
</evidence>
<dbReference type="EMBL" id="WHUW01000011">
    <property type="protein sequence ID" value="KAF8440825.1"/>
    <property type="molecule type" value="Genomic_DNA"/>
</dbReference>
<feature type="region of interest" description="Disordered" evidence="1">
    <location>
        <begin position="67"/>
        <end position="144"/>
    </location>
</feature>
<sequence>MVPSTVSRTISPTHGEHRISPPLTPPSTVLDASKNNRQPSTSPSDDSSIIELSFDYELDSAGNYVRISKGSSRSNQSTPPTPHEILLDGPPAHKPSSSPSGTSAHIPSHSHVKPPSPTSFNSPDHPRRNSLSRSESHPSQHSAFPDQLQHRLNSLTSANTARSFHRAMSGPAALTPGAQSALRAPASNGLRGTGRKLGRPQRIPLDEHRDSQQVDERDDIMLRARGDWDIHVQDDKENLITSSDGTDGVSSDGGAVRRTSPRLVSRSASLSQVDGRATSGLPPRAYVSSFSGTGGLSRPPLQPGRQIMPGPNRAGRVLMGAKYGAGAGGFDKINEYEGSESEVPYDYMGEETDTGGEEPQPVNGPLRHRNYAPPVTQSSSTRPRRSASLSDASGGMFRPIS</sequence>
<feature type="compositionally biased region" description="Polar residues" evidence="1">
    <location>
        <begin position="1"/>
        <end position="12"/>
    </location>
</feature>
<feature type="compositionally biased region" description="Polar residues" evidence="1">
    <location>
        <begin position="95"/>
        <end position="105"/>
    </location>
</feature>
<accession>A0AAD4BVF7</accession>
<dbReference type="AlphaFoldDB" id="A0AAD4BVF7"/>
<feature type="compositionally biased region" description="Low complexity" evidence="1">
    <location>
        <begin position="39"/>
        <end position="49"/>
    </location>
</feature>
<feature type="compositionally biased region" description="Polar residues" evidence="1">
    <location>
        <begin position="69"/>
        <end position="78"/>
    </location>
</feature>
<reference evidence="2" key="2">
    <citation type="journal article" date="2020" name="Nat. Commun.">
        <title>Large-scale genome sequencing of mycorrhizal fungi provides insights into the early evolution of symbiotic traits.</title>
        <authorList>
            <person name="Miyauchi S."/>
            <person name="Kiss E."/>
            <person name="Kuo A."/>
            <person name="Drula E."/>
            <person name="Kohler A."/>
            <person name="Sanchez-Garcia M."/>
            <person name="Morin E."/>
            <person name="Andreopoulos B."/>
            <person name="Barry K.W."/>
            <person name="Bonito G."/>
            <person name="Buee M."/>
            <person name="Carver A."/>
            <person name="Chen C."/>
            <person name="Cichocki N."/>
            <person name="Clum A."/>
            <person name="Culley D."/>
            <person name="Crous P.W."/>
            <person name="Fauchery L."/>
            <person name="Girlanda M."/>
            <person name="Hayes R.D."/>
            <person name="Keri Z."/>
            <person name="LaButti K."/>
            <person name="Lipzen A."/>
            <person name="Lombard V."/>
            <person name="Magnuson J."/>
            <person name="Maillard F."/>
            <person name="Murat C."/>
            <person name="Nolan M."/>
            <person name="Ohm R.A."/>
            <person name="Pangilinan J."/>
            <person name="Pereira M.F."/>
            <person name="Perotto S."/>
            <person name="Peter M."/>
            <person name="Pfister S."/>
            <person name="Riley R."/>
            <person name="Sitrit Y."/>
            <person name="Stielow J.B."/>
            <person name="Szollosi G."/>
            <person name="Zifcakova L."/>
            <person name="Stursova M."/>
            <person name="Spatafora J.W."/>
            <person name="Tedersoo L."/>
            <person name="Vaario L.M."/>
            <person name="Yamada A."/>
            <person name="Yan M."/>
            <person name="Wang P."/>
            <person name="Xu J."/>
            <person name="Bruns T."/>
            <person name="Baldrian P."/>
            <person name="Vilgalys R."/>
            <person name="Dunand C."/>
            <person name="Henrissat B."/>
            <person name="Grigoriev I.V."/>
            <person name="Hibbett D."/>
            <person name="Nagy L.G."/>
            <person name="Martin F.M."/>
        </authorList>
    </citation>
    <scope>NUCLEOTIDE SEQUENCE</scope>
    <source>
        <strain evidence="2">BED1</strain>
    </source>
</reference>
<feature type="compositionally biased region" description="Polar residues" evidence="1">
    <location>
        <begin position="375"/>
        <end position="391"/>
    </location>
</feature>
<dbReference type="Proteomes" id="UP001194468">
    <property type="component" value="Unassembled WGS sequence"/>
</dbReference>
<evidence type="ECO:0000256" key="1">
    <source>
        <dbReference type="SAM" id="MobiDB-lite"/>
    </source>
</evidence>
<feature type="region of interest" description="Disordered" evidence="1">
    <location>
        <begin position="170"/>
        <end position="218"/>
    </location>
</feature>
<organism evidence="2 3">
    <name type="scientific">Boletus edulis BED1</name>
    <dbReference type="NCBI Taxonomy" id="1328754"/>
    <lineage>
        <taxon>Eukaryota</taxon>
        <taxon>Fungi</taxon>
        <taxon>Dikarya</taxon>
        <taxon>Basidiomycota</taxon>
        <taxon>Agaricomycotina</taxon>
        <taxon>Agaricomycetes</taxon>
        <taxon>Agaricomycetidae</taxon>
        <taxon>Boletales</taxon>
        <taxon>Boletineae</taxon>
        <taxon>Boletaceae</taxon>
        <taxon>Boletoideae</taxon>
        <taxon>Boletus</taxon>
    </lineage>
</organism>
<comment type="caution">
    <text evidence="2">The sequence shown here is derived from an EMBL/GenBank/DDBJ whole genome shotgun (WGS) entry which is preliminary data.</text>
</comment>
<reference evidence="2" key="1">
    <citation type="submission" date="2019-10" db="EMBL/GenBank/DDBJ databases">
        <authorList>
            <consortium name="DOE Joint Genome Institute"/>
            <person name="Kuo A."/>
            <person name="Miyauchi S."/>
            <person name="Kiss E."/>
            <person name="Drula E."/>
            <person name="Kohler A."/>
            <person name="Sanchez-Garcia M."/>
            <person name="Andreopoulos B."/>
            <person name="Barry K.W."/>
            <person name="Bonito G."/>
            <person name="Buee M."/>
            <person name="Carver A."/>
            <person name="Chen C."/>
            <person name="Cichocki N."/>
            <person name="Clum A."/>
            <person name="Culley D."/>
            <person name="Crous P.W."/>
            <person name="Fauchery L."/>
            <person name="Girlanda M."/>
            <person name="Hayes R."/>
            <person name="Keri Z."/>
            <person name="LaButti K."/>
            <person name="Lipzen A."/>
            <person name="Lombard V."/>
            <person name="Magnuson J."/>
            <person name="Maillard F."/>
            <person name="Morin E."/>
            <person name="Murat C."/>
            <person name="Nolan M."/>
            <person name="Ohm R."/>
            <person name="Pangilinan J."/>
            <person name="Pereira M."/>
            <person name="Perotto S."/>
            <person name="Peter M."/>
            <person name="Riley R."/>
            <person name="Sitrit Y."/>
            <person name="Stielow B."/>
            <person name="Szollosi G."/>
            <person name="Zifcakova L."/>
            <person name="Stursova M."/>
            <person name="Spatafora J.W."/>
            <person name="Tedersoo L."/>
            <person name="Vaario L.-M."/>
            <person name="Yamada A."/>
            <person name="Yan M."/>
            <person name="Wang P."/>
            <person name="Xu J."/>
            <person name="Bruns T."/>
            <person name="Baldrian P."/>
            <person name="Vilgalys R."/>
            <person name="Henrissat B."/>
            <person name="Grigoriev I.V."/>
            <person name="Hibbett D."/>
            <person name="Nagy L.G."/>
            <person name="Martin F.M."/>
        </authorList>
    </citation>
    <scope>NUCLEOTIDE SEQUENCE</scope>
    <source>
        <strain evidence="2">BED1</strain>
    </source>
</reference>